<comment type="caution">
    <text evidence="1">The sequence shown here is derived from an EMBL/GenBank/DDBJ whole genome shotgun (WGS) entry which is preliminary data.</text>
</comment>
<evidence type="ECO:0000313" key="2">
    <source>
        <dbReference type="Proteomes" id="UP000524450"/>
    </source>
</evidence>
<organism evidence="1 2">
    <name type="scientific">Variovorax guangxiensis</name>
    <dbReference type="NCBI Taxonomy" id="1775474"/>
    <lineage>
        <taxon>Bacteria</taxon>
        <taxon>Pseudomonadati</taxon>
        <taxon>Pseudomonadota</taxon>
        <taxon>Betaproteobacteria</taxon>
        <taxon>Burkholderiales</taxon>
        <taxon>Comamonadaceae</taxon>
        <taxon>Variovorax</taxon>
    </lineage>
</organism>
<name>A0A840FB03_9BURK</name>
<accession>A0A840FB03</accession>
<dbReference type="RefSeq" id="WP_184635201.1">
    <property type="nucleotide sequence ID" value="NZ_JACIFZ010000001.1"/>
</dbReference>
<sequence length="84" mass="9156">MDGETFVYDGRAGPWTCTISLLKADDGNFAAVGDIAFRGEHRCKLVLTRPGISVETGIGILKCRCIAWIEQAQLDDEEQTTLPA</sequence>
<gene>
    <name evidence="1" type="ORF">GGD71_000613</name>
</gene>
<reference evidence="1 2" key="1">
    <citation type="submission" date="2020-08" db="EMBL/GenBank/DDBJ databases">
        <title>Genomic Encyclopedia of Type Strains, Phase IV (KMG-V): Genome sequencing to study the core and pangenomes of soil and plant-associated prokaryotes.</title>
        <authorList>
            <person name="Whitman W."/>
        </authorList>
    </citation>
    <scope>NUCLEOTIDE SEQUENCE [LARGE SCALE GENOMIC DNA]</scope>
    <source>
        <strain evidence="1 2">34/80</strain>
    </source>
</reference>
<dbReference type="AlphaFoldDB" id="A0A840FB03"/>
<proteinExistence type="predicted"/>
<dbReference type="Proteomes" id="UP000524450">
    <property type="component" value="Unassembled WGS sequence"/>
</dbReference>
<evidence type="ECO:0000313" key="1">
    <source>
        <dbReference type="EMBL" id="MBB4219866.1"/>
    </source>
</evidence>
<protein>
    <submittedName>
        <fullName evidence="1">Uncharacterized protein</fullName>
    </submittedName>
</protein>
<dbReference type="EMBL" id="JACIFZ010000001">
    <property type="protein sequence ID" value="MBB4219866.1"/>
    <property type="molecule type" value="Genomic_DNA"/>
</dbReference>